<feature type="domain" description="VOC" evidence="6">
    <location>
        <begin position="181"/>
        <end position="335"/>
    </location>
</feature>
<dbReference type="CDD" id="cd07250">
    <property type="entry name" value="HPPD_C_like"/>
    <property type="match status" value="1"/>
</dbReference>
<feature type="binding site" evidence="5">
    <location>
        <position position="184"/>
    </location>
    <ligand>
        <name>Fe cation</name>
        <dbReference type="ChEBI" id="CHEBI:24875"/>
    </ligand>
</feature>
<dbReference type="EMBL" id="QKZV01000001">
    <property type="protein sequence ID" value="PZX65641.1"/>
    <property type="molecule type" value="Genomic_DNA"/>
</dbReference>
<dbReference type="Gene3D" id="3.10.180.10">
    <property type="entry name" value="2,3-Dihydroxybiphenyl 1,2-Dioxygenase, domain 1"/>
    <property type="match status" value="2"/>
</dbReference>
<proteinExistence type="inferred from homology"/>
<keyword evidence="8" id="KW-1185">Reference proteome</keyword>
<dbReference type="PANTHER" id="PTHR11959">
    <property type="entry name" value="4-HYDROXYPHENYLPYRUVATE DIOXYGENASE"/>
    <property type="match status" value="1"/>
</dbReference>
<evidence type="ECO:0000256" key="4">
    <source>
        <dbReference type="ARBA" id="ARBA00023004"/>
    </source>
</evidence>
<dbReference type="NCBIfam" id="TIGR01263">
    <property type="entry name" value="4HPPD"/>
    <property type="match status" value="1"/>
</dbReference>
<feature type="binding site" evidence="5">
    <location>
        <position position="346"/>
    </location>
    <ligand>
        <name>Fe cation</name>
        <dbReference type="ChEBI" id="CHEBI:24875"/>
    </ligand>
</feature>
<evidence type="ECO:0000256" key="5">
    <source>
        <dbReference type="PIRSR" id="PIRSR009283-1"/>
    </source>
</evidence>
<dbReference type="InterPro" id="IPR029068">
    <property type="entry name" value="Glyas_Bleomycin-R_OHBP_Dase"/>
</dbReference>
<dbReference type="InterPro" id="IPR004360">
    <property type="entry name" value="Glyas_Fos-R_dOase_dom"/>
</dbReference>
<dbReference type="AlphaFoldDB" id="A0A2W7RYR3"/>
<evidence type="ECO:0000313" key="8">
    <source>
        <dbReference type="Proteomes" id="UP000249720"/>
    </source>
</evidence>
<dbReference type="GO" id="GO:0046872">
    <property type="term" value="F:metal ion binding"/>
    <property type="evidence" value="ECO:0007669"/>
    <property type="project" value="UniProtKB-KW"/>
</dbReference>
<dbReference type="FunFam" id="3.10.180.10:FF:000001">
    <property type="entry name" value="4-hydroxyphenylpyruvate dioxygenase"/>
    <property type="match status" value="1"/>
</dbReference>
<keyword evidence="4 5" id="KW-0408">Iron</keyword>
<dbReference type="GO" id="GO:0003868">
    <property type="term" value="F:4-hydroxyphenylpyruvate dioxygenase activity"/>
    <property type="evidence" value="ECO:0007669"/>
    <property type="project" value="InterPro"/>
</dbReference>
<evidence type="ECO:0000256" key="3">
    <source>
        <dbReference type="ARBA" id="ARBA00022737"/>
    </source>
</evidence>
<dbReference type="PIRSF" id="PIRSF009283">
    <property type="entry name" value="HPP_dOase"/>
    <property type="match status" value="1"/>
</dbReference>
<evidence type="ECO:0000256" key="1">
    <source>
        <dbReference type="ARBA" id="ARBA00005877"/>
    </source>
</evidence>
<name>A0A2W7RYR3_9BACT</name>
<keyword evidence="3" id="KW-0677">Repeat</keyword>
<dbReference type="InterPro" id="IPR005956">
    <property type="entry name" value="4OHPhenylPyrv_dOase"/>
</dbReference>
<accession>A0A2W7RYR3</accession>
<dbReference type="Pfam" id="PF00903">
    <property type="entry name" value="Glyoxalase"/>
    <property type="match status" value="1"/>
</dbReference>
<dbReference type="Pfam" id="PF14696">
    <property type="entry name" value="Glyoxalase_5"/>
    <property type="match status" value="1"/>
</dbReference>
<keyword evidence="2 5" id="KW-0479">Metal-binding</keyword>
<comment type="similarity">
    <text evidence="1">Belongs to the 4HPPD family.</text>
</comment>
<feature type="domain" description="VOC" evidence="6">
    <location>
        <begin position="24"/>
        <end position="154"/>
    </location>
</feature>
<dbReference type="InterPro" id="IPR037523">
    <property type="entry name" value="VOC_core"/>
</dbReference>
<gene>
    <name evidence="7" type="ORF">LX80_00130</name>
</gene>
<dbReference type="PROSITE" id="PS51819">
    <property type="entry name" value="VOC"/>
    <property type="match status" value="2"/>
</dbReference>
<organism evidence="7 8">
    <name type="scientific">Hydrotalea sandarakina</name>
    <dbReference type="NCBI Taxonomy" id="1004304"/>
    <lineage>
        <taxon>Bacteria</taxon>
        <taxon>Pseudomonadati</taxon>
        <taxon>Bacteroidota</taxon>
        <taxon>Chitinophagia</taxon>
        <taxon>Chitinophagales</taxon>
        <taxon>Chitinophagaceae</taxon>
        <taxon>Hydrotalea</taxon>
    </lineage>
</organism>
<keyword evidence="7" id="KW-0670">Pyruvate</keyword>
<dbReference type="CDD" id="cd08342">
    <property type="entry name" value="HPPD_N_like"/>
    <property type="match status" value="1"/>
</dbReference>
<feature type="binding site" evidence="5">
    <location>
        <position position="267"/>
    </location>
    <ligand>
        <name>Fe cation</name>
        <dbReference type="ChEBI" id="CHEBI:24875"/>
    </ligand>
</feature>
<comment type="cofactor">
    <cofactor evidence="5">
        <name>Fe cation</name>
        <dbReference type="ChEBI" id="CHEBI:24875"/>
    </cofactor>
    <text evidence="5">Binds 1 Fe cation per subunit.</text>
</comment>
<comment type="caution">
    <text evidence="7">The sequence shown here is derived from an EMBL/GenBank/DDBJ whole genome shotgun (WGS) entry which is preliminary data.</text>
</comment>
<keyword evidence="7" id="KW-0560">Oxidoreductase</keyword>
<evidence type="ECO:0000313" key="7">
    <source>
        <dbReference type="EMBL" id="PZX65641.1"/>
    </source>
</evidence>
<keyword evidence="7" id="KW-0223">Dioxygenase</keyword>
<reference evidence="7 8" key="1">
    <citation type="submission" date="2018-06" db="EMBL/GenBank/DDBJ databases">
        <title>Genomic Encyclopedia of Archaeal and Bacterial Type Strains, Phase II (KMG-II): from individual species to whole genera.</title>
        <authorList>
            <person name="Goeker M."/>
        </authorList>
    </citation>
    <scope>NUCLEOTIDE SEQUENCE [LARGE SCALE GENOMIC DNA]</scope>
    <source>
        <strain evidence="7 8">DSM 23241</strain>
    </source>
</reference>
<protein>
    <submittedName>
        <fullName evidence="7">4-hydroxyphenylpyruvate dioxygenase</fullName>
    </submittedName>
</protein>
<dbReference type="SUPFAM" id="SSF54593">
    <property type="entry name" value="Glyoxalase/Bleomycin resistance protein/Dihydroxybiphenyl dioxygenase"/>
    <property type="match status" value="1"/>
</dbReference>
<dbReference type="RefSeq" id="WP_245897899.1">
    <property type="nucleotide sequence ID" value="NZ_QKZV01000001.1"/>
</dbReference>
<dbReference type="InterPro" id="IPR041735">
    <property type="entry name" value="4OHPhenylPyrv_dOase_C"/>
</dbReference>
<sequence length="378" mass="42645">MSLQVKEAIGMQNAANTDFLPLEGTDYVEFYVGNAKQAAHYYKTAFGFQSVAYSGPETGNHATASYVVRQNKLTFVFTTPLRSTNPIAEHIFKHGDGVKALSLRVQDATDAWHQTTKRGAKSYLEPTHLKDEHGEVVMSGIHTYGDTVHLFIERKNYKGAFMPGYVEWKTNYNPSETGLLYVDHCVGNVGWNQMNKWVAFYENVMGFKNILTFDDNDISTEYSALMSKVMSNGNGFVKFPINEPAEGKKKSQVEEYLEFYDGEGVQHVALATNNIIETVTALQNRGVEFLKVPASYYETVLERVGHIQEDLAALRELGILIDRDDEGYLLQIFTKPVEDRPTLFFEIIQRHGAKSFGKGNFKALFEAIEREQALRGNL</sequence>
<dbReference type="Proteomes" id="UP000249720">
    <property type="component" value="Unassembled WGS sequence"/>
</dbReference>
<evidence type="ECO:0000259" key="6">
    <source>
        <dbReference type="PROSITE" id="PS51819"/>
    </source>
</evidence>
<dbReference type="GO" id="GO:0006572">
    <property type="term" value="P:L-tyrosine catabolic process"/>
    <property type="evidence" value="ECO:0007669"/>
    <property type="project" value="TreeGrafter"/>
</dbReference>
<dbReference type="InterPro" id="IPR041736">
    <property type="entry name" value="4OHPhenylPyrv_dOase_N"/>
</dbReference>
<evidence type="ECO:0000256" key="2">
    <source>
        <dbReference type="ARBA" id="ARBA00022723"/>
    </source>
</evidence>
<dbReference type="PANTHER" id="PTHR11959:SF1">
    <property type="entry name" value="4-HYDROXYPHENYLPYRUVATE DIOXYGENASE"/>
    <property type="match status" value="1"/>
</dbReference>